<dbReference type="CDD" id="cd01400">
    <property type="entry name" value="6PGL"/>
    <property type="match status" value="1"/>
</dbReference>
<dbReference type="RefSeq" id="WP_026813901.1">
    <property type="nucleotide sequence ID" value="NZ_BMWP01000019.1"/>
</dbReference>
<dbReference type="InterPro" id="IPR005900">
    <property type="entry name" value="6-phosphogluconolactonase_DevB"/>
</dbReference>
<dbReference type="GO" id="GO:0017057">
    <property type="term" value="F:6-phosphogluconolactonase activity"/>
    <property type="evidence" value="ECO:0007669"/>
    <property type="project" value="UniProtKB-UniRule"/>
</dbReference>
<dbReference type="PANTHER" id="PTHR11054:SF0">
    <property type="entry name" value="6-PHOSPHOGLUCONOLACTONASE"/>
    <property type="match status" value="1"/>
</dbReference>
<gene>
    <name evidence="7" type="primary">pgl</name>
    <name evidence="9" type="ORF">GCM10007383_26570</name>
</gene>
<name>A0A918J329_9FLAO</name>
<reference evidence="9" key="2">
    <citation type="submission" date="2020-09" db="EMBL/GenBank/DDBJ databases">
        <authorList>
            <person name="Sun Q."/>
            <person name="Kim S."/>
        </authorList>
    </citation>
    <scope>NUCLEOTIDE SEQUENCE</scope>
    <source>
        <strain evidence="9">KCTC 12113</strain>
    </source>
</reference>
<dbReference type="InterPro" id="IPR006148">
    <property type="entry name" value="Glc/Gal-6P_isomerase"/>
</dbReference>
<evidence type="ECO:0000259" key="8">
    <source>
        <dbReference type="Pfam" id="PF01182"/>
    </source>
</evidence>
<evidence type="ECO:0000256" key="5">
    <source>
        <dbReference type="ARBA" id="ARBA00013198"/>
    </source>
</evidence>
<comment type="pathway">
    <text evidence="3 7">Carbohydrate degradation; pentose phosphate pathway; D-ribulose 5-phosphate from D-glucose 6-phosphate (oxidative stage): step 2/3.</text>
</comment>
<dbReference type="PANTHER" id="PTHR11054">
    <property type="entry name" value="6-PHOSPHOGLUCONOLACTONASE"/>
    <property type="match status" value="1"/>
</dbReference>
<dbReference type="EMBL" id="BMWP01000019">
    <property type="protein sequence ID" value="GGW40519.1"/>
    <property type="molecule type" value="Genomic_DNA"/>
</dbReference>
<evidence type="ECO:0000256" key="1">
    <source>
        <dbReference type="ARBA" id="ARBA00000832"/>
    </source>
</evidence>
<reference evidence="9" key="1">
    <citation type="journal article" date="2014" name="Int. J. Syst. Evol. Microbiol.">
        <title>Complete genome sequence of Corynebacterium casei LMG S-19264T (=DSM 44701T), isolated from a smear-ripened cheese.</title>
        <authorList>
            <consortium name="US DOE Joint Genome Institute (JGI-PGF)"/>
            <person name="Walter F."/>
            <person name="Albersmeier A."/>
            <person name="Kalinowski J."/>
            <person name="Ruckert C."/>
        </authorList>
    </citation>
    <scope>NUCLEOTIDE SEQUENCE</scope>
    <source>
        <strain evidence="9">KCTC 12113</strain>
    </source>
</reference>
<dbReference type="Gene3D" id="3.40.50.1360">
    <property type="match status" value="1"/>
</dbReference>
<comment type="similarity">
    <text evidence="4 7">Belongs to the glucosamine/galactosamine-6-phosphate isomerase family. 6-phosphogluconolactonase subfamily.</text>
</comment>
<comment type="function">
    <text evidence="2 7">Hydrolysis of 6-phosphogluconolactone to 6-phosphogluconate.</text>
</comment>
<proteinExistence type="inferred from homology"/>
<dbReference type="AlphaFoldDB" id="A0A918J329"/>
<dbReference type="NCBIfam" id="TIGR01198">
    <property type="entry name" value="pgl"/>
    <property type="match status" value="1"/>
</dbReference>
<evidence type="ECO:0000256" key="4">
    <source>
        <dbReference type="ARBA" id="ARBA00010662"/>
    </source>
</evidence>
<feature type="domain" description="Glucosamine/galactosamine-6-phosphate isomerase" evidence="8">
    <location>
        <begin position="10"/>
        <end position="225"/>
    </location>
</feature>
<comment type="caution">
    <text evidence="9">The sequence shown here is derived from an EMBL/GenBank/DDBJ whole genome shotgun (WGS) entry which is preliminary data.</text>
</comment>
<evidence type="ECO:0000256" key="6">
    <source>
        <dbReference type="ARBA" id="ARBA00020337"/>
    </source>
</evidence>
<sequence length="236" mass="26243">MKTNVDPSKAEVAKRFSEYLEEQIKNNPIMHIALSGGSTPKGVFDYMSENSKGIDWSKVHLYWGDERCVAPTDEESNYKMTVDHLLSKIDIPEENIHRVLGEADPQAEAVRYGEVLEVQLPKENNLPQFDLVILGMGDDGHTASIFPHEIELWDSKENCEVAIHPDSGQRRITITGKIINNAKTVAFLVTGEGKAEKVKTIIGKENGYEQYPASLVAPTSKNLIWFMDEDAAAGIA</sequence>
<dbReference type="InterPro" id="IPR037171">
    <property type="entry name" value="NagB/RpiA_transferase-like"/>
</dbReference>
<organism evidence="9 10">
    <name type="scientific">Arenibacter certesii</name>
    <dbReference type="NCBI Taxonomy" id="228955"/>
    <lineage>
        <taxon>Bacteria</taxon>
        <taxon>Pseudomonadati</taxon>
        <taxon>Bacteroidota</taxon>
        <taxon>Flavobacteriia</taxon>
        <taxon>Flavobacteriales</taxon>
        <taxon>Flavobacteriaceae</taxon>
        <taxon>Arenibacter</taxon>
    </lineage>
</organism>
<dbReference type="InterPro" id="IPR039104">
    <property type="entry name" value="6PGL"/>
</dbReference>
<comment type="catalytic activity">
    <reaction evidence="1 7">
        <text>6-phospho-D-glucono-1,5-lactone + H2O = 6-phospho-D-gluconate + H(+)</text>
        <dbReference type="Rhea" id="RHEA:12556"/>
        <dbReference type="ChEBI" id="CHEBI:15377"/>
        <dbReference type="ChEBI" id="CHEBI:15378"/>
        <dbReference type="ChEBI" id="CHEBI:57955"/>
        <dbReference type="ChEBI" id="CHEBI:58759"/>
        <dbReference type="EC" id="3.1.1.31"/>
    </reaction>
</comment>
<dbReference type="Pfam" id="PF01182">
    <property type="entry name" value="Glucosamine_iso"/>
    <property type="match status" value="1"/>
</dbReference>
<keyword evidence="10" id="KW-1185">Reference proteome</keyword>
<evidence type="ECO:0000313" key="9">
    <source>
        <dbReference type="EMBL" id="GGW40519.1"/>
    </source>
</evidence>
<accession>A0A918J329</accession>
<evidence type="ECO:0000256" key="2">
    <source>
        <dbReference type="ARBA" id="ARBA00002681"/>
    </source>
</evidence>
<dbReference type="GO" id="GO:0006098">
    <property type="term" value="P:pentose-phosphate shunt"/>
    <property type="evidence" value="ECO:0007669"/>
    <property type="project" value="InterPro"/>
</dbReference>
<dbReference type="SUPFAM" id="SSF100950">
    <property type="entry name" value="NagB/RpiA/CoA transferase-like"/>
    <property type="match status" value="1"/>
</dbReference>
<protein>
    <recommendedName>
        <fullName evidence="6 7">6-phosphogluconolactonase</fullName>
        <shortName evidence="7">6PGL</shortName>
        <ecNumber evidence="5 7">3.1.1.31</ecNumber>
    </recommendedName>
</protein>
<dbReference type="Proteomes" id="UP000634668">
    <property type="component" value="Unassembled WGS sequence"/>
</dbReference>
<evidence type="ECO:0000256" key="7">
    <source>
        <dbReference type="RuleBase" id="RU365095"/>
    </source>
</evidence>
<dbReference type="GO" id="GO:0005975">
    <property type="term" value="P:carbohydrate metabolic process"/>
    <property type="evidence" value="ECO:0007669"/>
    <property type="project" value="UniProtKB-UniRule"/>
</dbReference>
<evidence type="ECO:0000313" key="10">
    <source>
        <dbReference type="Proteomes" id="UP000634668"/>
    </source>
</evidence>
<evidence type="ECO:0000256" key="3">
    <source>
        <dbReference type="ARBA" id="ARBA00004961"/>
    </source>
</evidence>
<keyword evidence="7" id="KW-0378">Hydrolase</keyword>
<dbReference type="EC" id="3.1.1.31" evidence="5 7"/>